<accession>A0A1G2HI90</accession>
<dbReference type="InterPro" id="IPR003709">
    <property type="entry name" value="VanY-like_core_dom"/>
</dbReference>
<dbReference type="Pfam" id="PF02557">
    <property type="entry name" value="VanY"/>
    <property type="match status" value="1"/>
</dbReference>
<dbReference type="GO" id="GO:0006508">
    <property type="term" value="P:proteolysis"/>
    <property type="evidence" value="ECO:0007669"/>
    <property type="project" value="InterPro"/>
</dbReference>
<dbReference type="InterPro" id="IPR052179">
    <property type="entry name" value="DD-CPase-like"/>
</dbReference>
<dbReference type="EMBL" id="MHOK01000005">
    <property type="protein sequence ID" value="OGZ62205.1"/>
    <property type="molecule type" value="Genomic_DNA"/>
</dbReference>
<dbReference type="Gene3D" id="3.30.1380.10">
    <property type="match status" value="1"/>
</dbReference>
<proteinExistence type="predicted"/>
<reference evidence="2 3" key="1">
    <citation type="journal article" date="2016" name="Nat. Commun.">
        <title>Thousands of microbial genomes shed light on interconnected biogeochemical processes in an aquifer system.</title>
        <authorList>
            <person name="Anantharaman K."/>
            <person name="Brown C.T."/>
            <person name="Hug L.A."/>
            <person name="Sharon I."/>
            <person name="Castelle C.J."/>
            <person name="Probst A.J."/>
            <person name="Thomas B.C."/>
            <person name="Singh A."/>
            <person name="Wilkins M.J."/>
            <person name="Karaoz U."/>
            <person name="Brodie E.L."/>
            <person name="Williams K.H."/>
            <person name="Hubbard S.S."/>
            <person name="Banfield J.F."/>
        </authorList>
    </citation>
    <scope>NUCLEOTIDE SEQUENCE [LARGE SCALE GENOMIC DNA]</scope>
</reference>
<dbReference type="GO" id="GO:0008233">
    <property type="term" value="F:peptidase activity"/>
    <property type="evidence" value="ECO:0007669"/>
    <property type="project" value="InterPro"/>
</dbReference>
<evidence type="ECO:0000313" key="3">
    <source>
        <dbReference type="Proteomes" id="UP000176770"/>
    </source>
</evidence>
<sequence length="232" mass="27322">MFPLSSENEQTAKSIVEKLKIERRERSNKLPVLSFRRLYSILNGDEKLFVKNLLNQNPKTYGFNGPFLGIEKVPLFLKKIRGQKYTREREEEEIAQQYLPFQVWLAYKKLSKAMKNEIGKEILIESGYRSPAYQVLTFLYSLVEKHKLDYEKTLNLVALPGYSQHGHPPLQAIDFTTKDGALRGEKMGFENTSEYDWLSKSANKYHFHLSYPKNNALGIRFEPWHWHYQKQN</sequence>
<protein>
    <recommendedName>
        <fullName evidence="1">D-alanyl-D-alanine carboxypeptidase-like core domain-containing protein</fullName>
    </recommendedName>
</protein>
<organism evidence="2 3">
    <name type="scientific">Candidatus Spechtbacteria bacterium RIFCSPLOWO2_12_FULL_38_22</name>
    <dbReference type="NCBI Taxonomy" id="1802165"/>
    <lineage>
        <taxon>Bacteria</taxon>
        <taxon>Candidatus Spechtiibacteriota</taxon>
    </lineage>
</organism>
<evidence type="ECO:0000259" key="1">
    <source>
        <dbReference type="Pfam" id="PF02557"/>
    </source>
</evidence>
<dbReference type="AlphaFoldDB" id="A0A1G2HI90"/>
<dbReference type="InterPro" id="IPR009045">
    <property type="entry name" value="Zn_M74/Hedgehog-like"/>
</dbReference>
<gene>
    <name evidence="2" type="ORF">A3F94_02655</name>
</gene>
<dbReference type="PANTHER" id="PTHR34385:SF1">
    <property type="entry name" value="PEPTIDOGLYCAN L-ALANYL-D-GLUTAMATE ENDOPEPTIDASE CWLK"/>
    <property type="match status" value="1"/>
</dbReference>
<comment type="caution">
    <text evidence="2">The sequence shown here is derived from an EMBL/GenBank/DDBJ whole genome shotgun (WGS) entry which is preliminary data.</text>
</comment>
<dbReference type="Proteomes" id="UP000176770">
    <property type="component" value="Unassembled WGS sequence"/>
</dbReference>
<evidence type="ECO:0000313" key="2">
    <source>
        <dbReference type="EMBL" id="OGZ62205.1"/>
    </source>
</evidence>
<name>A0A1G2HI90_9BACT</name>
<dbReference type="STRING" id="1802165.A3F94_02655"/>
<dbReference type="SUPFAM" id="SSF55166">
    <property type="entry name" value="Hedgehog/DD-peptidase"/>
    <property type="match status" value="1"/>
</dbReference>
<feature type="domain" description="D-alanyl-D-alanine carboxypeptidase-like core" evidence="1">
    <location>
        <begin position="101"/>
        <end position="229"/>
    </location>
</feature>
<dbReference type="PANTHER" id="PTHR34385">
    <property type="entry name" value="D-ALANYL-D-ALANINE CARBOXYPEPTIDASE"/>
    <property type="match status" value="1"/>
</dbReference>